<evidence type="ECO:0000313" key="3">
    <source>
        <dbReference type="Proteomes" id="UP000039660"/>
    </source>
</evidence>
<proteinExistence type="predicted"/>
<sequence length="106" mass="12186">MIVTVFLSRLFQRQRCRSWPRPAKEGGSKMIYARLFPKRQEAPQLIVTSDVITHHGRLARQLRNAAIRRVFADCFRVVCRPLLRKPPGPPLDDRPQASSKTIPKAL</sequence>
<protein>
    <submittedName>
        <fullName evidence="2">Uncharacterized protein</fullName>
    </submittedName>
</protein>
<name>A0A0T7GD05_NEOGA</name>
<reference evidence="2 3" key="1">
    <citation type="submission" date="2014-08" db="EMBL/GenBank/DDBJ databases">
        <authorList>
            <person name="Chen Y.-H."/>
        </authorList>
    </citation>
    <scope>NUCLEOTIDE SEQUENCE [LARGE SCALE GENOMIC DNA]</scope>
</reference>
<evidence type="ECO:0000256" key="1">
    <source>
        <dbReference type="SAM" id="MobiDB-lite"/>
    </source>
</evidence>
<feature type="compositionally biased region" description="Polar residues" evidence="1">
    <location>
        <begin position="96"/>
        <end position="106"/>
    </location>
</feature>
<dbReference type="Proteomes" id="UP000039660">
    <property type="component" value="Unassembled WGS sequence"/>
</dbReference>
<gene>
    <name evidence="2" type="ORF">NGAL_HAMBI1189_07070</name>
</gene>
<feature type="region of interest" description="Disordered" evidence="1">
    <location>
        <begin position="82"/>
        <end position="106"/>
    </location>
</feature>
<evidence type="ECO:0000313" key="2">
    <source>
        <dbReference type="EMBL" id="CDZ45026.1"/>
    </source>
</evidence>
<organism evidence="2 3">
    <name type="scientific">Neorhizobium galegae bv. officinalis</name>
    <dbReference type="NCBI Taxonomy" id="323656"/>
    <lineage>
        <taxon>Bacteria</taxon>
        <taxon>Pseudomonadati</taxon>
        <taxon>Pseudomonadota</taxon>
        <taxon>Alphaproteobacteria</taxon>
        <taxon>Hyphomicrobiales</taxon>
        <taxon>Rhizobiaceae</taxon>
        <taxon>Rhizobium/Agrobacterium group</taxon>
        <taxon>Neorhizobium</taxon>
    </lineage>
</organism>
<dbReference type="AlphaFoldDB" id="A0A0T7GD05"/>
<dbReference type="EMBL" id="CCRK01000001">
    <property type="protein sequence ID" value="CDZ45026.1"/>
    <property type="molecule type" value="Genomic_DNA"/>
</dbReference>
<accession>A0A0T7GD05</accession>